<evidence type="ECO:0000256" key="3">
    <source>
        <dbReference type="ARBA" id="ARBA00023110"/>
    </source>
</evidence>
<keyword evidence="3 5" id="KW-0697">Rotamase</keyword>
<dbReference type="SUPFAM" id="SSF54534">
    <property type="entry name" value="FKBP-like"/>
    <property type="match status" value="1"/>
</dbReference>
<dbReference type="PANTHER" id="PTHR43811">
    <property type="entry name" value="FKBP-TYPE PEPTIDYL-PROLYL CIS-TRANS ISOMERASE FKPA"/>
    <property type="match status" value="1"/>
</dbReference>
<organism evidence="7 8">
    <name type="scientific">Blastocystis sp. subtype 1 (strain ATCC 50177 / NandII)</name>
    <dbReference type="NCBI Taxonomy" id="478820"/>
    <lineage>
        <taxon>Eukaryota</taxon>
        <taxon>Sar</taxon>
        <taxon>Stramenopiles</taxon>
        <taxon>Bigyra</taxon>
        <taxon>Opalozoa</taxon>
        <taxon>Opalinata</taxon>
        <taxon>Blastocystidae</taxon>
        <taxon>Blastocystis</taxon>
    </lineage>
</organism>
<dbReference type="OrthoDB" id="1902587at2759"/>
<evidence type="ECO:0000259" key="6">
    <source>
        <dbReference type="PROSITE" id="PS50059"/>
    </source>
</evidence>
<dbReference type="Pfam" id="PF17800">
    <property type="entry name" value="NPL"/>
    <property type="match status" value="1"/>
</dbReference>
<accession>A0A196SQ17</accession>
<dbReference type="GO" id="GO:0003755">
    <property type="term" value="F:peptidyl-prolyl cis-trans isomerase activity"/>
    <property type="evidence" value="ECO:0007669"/>
    <property type="project" value="UniProtKB-KW"/>
</dbReference>
<dbReference type="STRING" id="478820.A0A196SQ17"/>
<dbReference type="InterPro" id="IPR046357">
    <property type="entry name" value="PPIase_dom_sf"/>
</dbReference>
<evidence type="ECO:0000256" key="2">
    <source>
        <dbReference type="ARBA" id="ARBA00013194"/>
    </source>
</evidence>
<dbReference type="EMBL" id="LXWW01000001">
    <property type="protein sequence ID" value="OAO18247.1"/>
    <property type="molecule type" value="Genomic_DNA"/>
</dbReference>
<dbReference type="Pfam" id="PF00254">
    <property type="entry name" value="FKBP_C"/>
    <property type="match status" value="1"/>
</dbReference>
<dbReference type="Gene3D" id="3.10.50.40">
    <property type="match status" value="1"/>
</dbReference>
<feature type="domain" description="PPIase FKBP-type" evidence="6">
    <location>
        <begin position="155"/>
        <end position="246"/>
    </location>
</feature>
<gene>
    <name evidence="7" type="ORF">AV274_0029</name>
</gene>
<sequence>MSEEPEKYFLGDTIQPGQPLDIALLCRSFTLTNIALASLPSSSAITVVKATVEEKTIPIAYLSRRNPQCRLNMDFTPQKMSVRLEIDGTTPVHVLGYVHDVDVASLNALKRQMGLDQPVEVSPFDPFDVQGYTALGEYVRYKDVTVGTGAIPMKGERVAIAYTIVLPNGVEIHSKDKQNLPIKTRVQVAVAKMCPGVDKVLQTMREGGERVAVIRPEWGYGKKGMKTASIPPDCTFRIHVKLLRCL</sequence>
<dbReference type="PANTHER" id="PTHR43811:SF19">
    <property type="entry name" value="39 KDA FK506-BINDING NUCLEAR PROTEIN"/>
    <property type="match status" value="1"/>
</dbReference>
<dbReference type="InterPro" id="IPR001179">
    <property type="entry name" value="PPIase_FKBP_dom"/>
</dbReference>
<dbReference type="Proteomes" id="UP000078348">
    <property type="component" value="Unassembled WGS sequence"/>
</dbReference>
<keyword evidence="4 5" id="KW-0413">Isomerase</keyword>
<reference evidence="7 8" key="1">
    <citation type="submission" date="2016-05" db="EMBL/GenBank/DDBJ databases">
        <title>Nuclear genome of Blastocystis sp. subtype 1 NandII.</title>
        <authorList>
            <person name="Gentekaki E."/>
            <person name="Curtis B."/>
            <person name="Stairs C."/>
            <person name="Eme L."/>
            <person name="Herman E."/>
            <person name="Klimes V."/>
            <person name="Arias M.C."/>
            <person name="Elias M."/>
            <person name="Hilliou F."/>
            <person name="Klute M."/>
            <person name="Malik S.-B."/>
            <person name="Pightling A."/>
            <person name="Rachubinski R."/>
            <person name="Salas D."/>
            <person name="Schlacht A."/>
            <person name="Suga H."/>
            <person name="Archibald J."/>
            <person name="Ball S.G."/>
            <person name="Clark G."/>
            <person name="Dacks J."/>
            <person name="Van Der Giezen M."/>
            <person name="Tsaousis A."/>
            <person name="Roger A."/>
        </authorList>
    </citation>
    <scope>NUCLEOTIDE SEQUENCE [LARGE SCALE GENOMIC DNA]</scope>
    <source>
        <strain evidence="8">ATCC 50177 / NandII</strain>
    </source>
</reference>
<evidence type="ECO:0000313" key="7">
    <source>
        <dbReference type="EMBL" id="OAO18247.1"/>
    </source>
</evidence>
<dbReference type="Gene3D" id="2.60.120.340">
    <property type="entry name" value="Nucleoplasmin core domain"/>
    <property type="match status" value="1"/>
</dbReference>
<evidence type="ECO:0000256" key="4">
    <source>
        <dbReference type="ARBA" id="ARBA00023235"/>
    </source>
</evidence>
<comment type="caution">
    <text evidence="7">The sequence shown here is derived from an EMBL/GenBank/DDBJ whole genome shotgun (WGS) entry which is preliminary data.</text>
</comment>
<name>A0A196SQ17_BLAHN</name>
<proteinExistence type="predicted"/>
<dbReference type="EC" id="5.2.1.8" evidence="2 5"/>
<evidence type="ECO:0000256" key="5">
    <source>
        <dbReference type="PROSITE-ProRule" id="PRU00277"/>
    </source>
</evidence>
<comment type="catalytic activity">
    <reaction evidence="1 5">
        <text>[protein]-peptidylproline (omega=180) = [protein]-peptidylproline (omega=0)</text>
        <dbReference type="Rhea" id="RHEA:16237"/>
        <dbReference type="Rhea" id="RHEA-COMP:10747"/>
        <dbReference type="Rhea" id="RHEA-COMP:10748"/>
        <dbReference type="ChEBI" id="CHEBI:83833"/>
        <dbReference type="ChEBI" id="CHEBI:83834"/>
        <dbReference type="EC" id="5.2.1.8"/>
    </reaction>
</comment>
<keyword evidence="8" id="KW-1185">Reference proteome</keyword>
<dbReference type="PROSITE" id="PS50059">
    <property type="entry name" value="FKBP_PPIASE"/>
    <property type="match status" value="1"/>
</dbReference>
<dbReference type="AlphaFoldDB" id="A0A196SQ17"/>
<evidence type="ECO:0000256" key="1">
    <source>
        <dbReference type="ARBA" id="ARBA00000971"/>
    </source>
</evidence>
<dbReference type="InterPro" id="IPR041232">
    <property type="entry name" value="NPL"/>
</dbReference>
<protein>
    <recommendedName>
        <fullName evidence="2 5">peptidylprolyl isomerase</fullName>
        <ecNumber evidence="2 5">5.2.1.8</ecNumber>
    </recommendedName>
</protein>
<evidence type="ECO:0000313" key="8">
    <source>
        <dbReference type="Proteomes" id="UP000078348"/>
    </source>
</evidence>